<comment type="similarity">
    <text evidence="2 10">Belongs to the SecG family.</text>
</comment>
<keyword evidence="13" id="KW-1185">Reference proteome</keyword>
<keyword evidence="7 10" id="KW-1133">Transmembrane helix</keyword>
<protein>
    <recommendedName>
        <fullName evidence="10">Protein-export membrane protein SecG</fullName>
    </recommendedName>
</protein>
<feature type="transmembrane region" description="Helical" evidence="10">
    <location>
        <begin position="55"/>
        <end position="73"/>
    </location>
</feature>
<keyword evidence="6 10" id="KW-0653">Protein transport</keyword>
<evidence type="ECO:0000256" key="2">
    <source>
        <dbReference type="ARBA" id="ARBA00008445"/>
    </source>
</evidence>
<evidence type="ECO:0000313" key="12">
    <source>
        <dbReference type="EMBL" id="TKK68904.1"/>
    </source>
</evidence>
<dbReference type="EMBL" id="SZQL01000006">
    <property type="protein sequence ID" value="TKK68904.1"/>
    <property type="molecule type" value="Genomic_DNA"/>
</dbReference>
<keyword evidence="8 10" id="KW-0811">Translocation</keyword>
<keyword evidence="4 10" id="KW-1003">Cell membrane</keyword>
<dbReference type="GO" id="GO:0005886">
    <property type="term" value="C:plasma membrane"/>
    <property type="evidence" value="ECO:0007669"/>
    <property type="project" value="UniProtKB-SubCell"/>
</dbReference>
<evidence type="ECO:0000256" key="11">
    <source>
        <dbReference type="SAM" id="MobiDB-lite"/>
    </source>
</evidence>
<evidence type="ECO:0000256" key="3">
    <source>
        <dbReference type="ARBA" id="ARBA00022448"/>
    </source>
</evidence>
<evidence type="ECO:0000256" key="9">
    <source>
        <dbReference type="ARBA" id="ARBA00023136"/>
    </source>
</evidence>
<evidence type="ECO:0000256" key="4">
    <source>
        <dbReference type="ARBA" id="ARBA00022475"/>
    </source>
</evidence>
<feature type="region of interest" description="Disordered" evidence="11">
    <location>
        <begin position="84"/>
        <end position="115"/>
    </location>
</feature>
<reference evidence="12 13" key="1">
    <citation type="submission" date="2019-05" db="EMBL/GenBank/DDBJ databases">
        <title>Panacibacter sp. strain 17mud1-8 Genome sequencing and assembly.</title>
        <authorList>
            <person name="Chhetri G."/>
        </authorList>
    </citation>
    <scope>NUCLEOTIDE SEQUENCE [LARGE SCALE GENOMIC DNA]</scope>
    <source>
        <strain evidence="12 13">17mud1-8</strain>
    </source>
</reference>
<dbReference type="Pfam" id="PF03840">
    <property type="entry name" value="SecG"/>
    <property type="match status" value="1"/>
</dbReference>
<accession>A0A4U3L3M7</accession>
<comment type="subcellular location">
    <subcellularLocation>
        <location evidence="1 10">Cell membrane</location>
        <topology evidence="1 10">Multi-pass membrane protein</topology>
    </subcellularLocation>
</comment>
<dbReference type="GO" id="GO:0065002">
    <property type="term" value="P:intracellular protein transmembrane transport"/>
    <property type="evidence" value="ECO:0007669"/>
    <property type="project" value="TreeGrafter"/>
</dbReference>
<dbReference type="GO" id="GO:0015450">
    <property type="term" value="F:protein-transporting ATPase activity"/>
    <property type="evidence" value="ECO:0007669"/>
    <property type="project" value="UniProtKB-UniRule"/>
</dbReference>
<evidence type="ECO:0000313" key="13">
    <source>
        <dbReference type="Proteomes" id="UP000305848"/>
    </source>
</evidence>
<comment type="caution">
    <text evidence="12">The sequence shown here is derived from an EMBL/GenBank/DDBJ whole genome shotgun (WGS) entry which is preliminary data.</text>
</comment>
<feature type="compositionally biased region" description="Polar residues" evidence="11">
    <location>
        <begin position="92"/>
        <end position="101"/>
    </location>
</feature>
<gene>
    <name evidence="12" type="primary">secG</name>
    <name evidence="12" type="ORF">FC093_09415</name>
</gene>
<name>A0A4U3L3M7_9BACT</name>
<comment type="function">
    <text evidence="10">Involved in protein export. Participates in an early event of protein translocation.</text>
</comment>
<proteinExistence type="inferred from homology"/>
<comment type="caution">
    <text evidence="10">Lacks conserved residue(s) required for the propagation of feature annotation.</text>
</comment>
<evidence type="ECO:0000256" key="6">
    <source>
        <dbReference type="ARBA" id="ARBA00022927"/>
    </source>
</evidence>
<evidence type="ECO:0000256" key="8">
    <source>
        <dbReference type="ARBA" id="ARBA00023010"/>
    </source>
</evidence>
<evidence type="ECO:0000256" key="1">
    <source>
        <dbReference type="ARBA" id="ARBA00004651"/>
    </source>
</evidence>
<dbReference type="InterPro" id="IPR004692">
    <property type="entry name" value="SecG"/>
</dbReference>
<dbReference type="NCBIfam" id="TIGR00810">
    <property type="entry name" value="secG"/>
    <property type="match status" value="1"/>
</dbReference>
<keyword evidence="5 10" id="KW-0812">Transmembrane</keyword>
<dbReference type="GO" id="GO:0009306">
    <property type="term" value="P:protein secretion"/>
    <property type="evidence" value="ECO:0007669"/>
    <property type="project" value="UniProtKB-UniRule"/>
</dbReference>
<dbReference type="PANTHER" id="PTHR34182">
    <property type="entry name" value="PROTEIN-EXPORT MEMBRANE PROTEIN SECG"/>
    <property type="match status" value="1"/>
</dbReference>
<dbReference type="Proteomes" id="UP000305848">
    <property type="component" value="Unassembled WGS sequence"/>
</dbReference>
<dbReference type="RefSeq" id="WP_137261524.1">
    <property type="nucleotide sequence ID" value="NZ_SZQL01000006.1"/>
</dbReference>
<dbReference type="OrthoDB" id="1122493at2"/>
<keyword evidence="9 10" id="KW-0472">Membrane</keyword>
<evidence type="ECO:0000256" key="5">
    <source>
        <dbReference type="ARBA" id="ARBA00022692"/>
    </source>
</evidence>
<keyword evidence="3 10" id="KW-0813">Transport</keyword>
<evidence type="ECO:0000256" key="7">
    <source>
        <dbReference type="ARBA" id="ARBA00022989"/>
    </source>
</evidence>
<sequence length="115" mass="12131">MPTLFFILIVIVCVILGLIILVQNPKGGGLSGTFGGMGNQFMGVKQTTDVLEKGTWLFAGLIALLCVVSVLFFQGGSSSANDNMLNNINTNTPAQQKTAPMTTPVLPQATDTTKK</sequence>
<evidence type="ECO:0000256" key="10">
    <source>
        <dbReference type="RuleBase" id="RU365087"/>
    </source>
</evidence>
<dbReference type="PANTHER" id="PTHR34182:SF1">
    <property type="entry name" value="PROTEIN-EXPORT MEMBRANE PROTEIN SECG"/>
    <property type="match status" value="1"/>
</dbReference>
<dbReference type="GO" id="GO:0043952">
    <property type="term" value="P:protein transport by the Sec complex"/>
    <property type="evidence" value="ECO:0007669"/>
    <property type="project" value="TreeGrafter"/>
</dbReference>
<dbReference type="AlphaFoldDB" id="A0A4U3L3M7"/>
<organism evidence="12 13">
    <name type="scientific">Ilyomonas limi</name>
    <dbReference type="NCBI Taxonomy" id="2575867"/>
    <lineage>
        <taxon>Bacteria</taxon>
        <taxon>Pseudomonadati</taxon>
        <taxon>Bacteroidota</taxon>
        <taxon>Chitinophagia</taxon>
        <taxon>Chitinophagales</taxon>
        <taxon>Chitinophagaceae</taxon>
        <taxon>Ilyomonas</taxon>
    </lineage>
</organism>